<keyword evidence="3" id="KW-1185">Reference proteome</keyword>
<dbReference type="Proteomes" id="UP000240744">
    <property type="component" value="Segment"/>
</dbReference>
<organism evidence="2 3">
    <name type="scientific">Mycobacterium phage SWU2</name>
    <dbReference type="NCBI Taxonomy" id="2077150"/>
    <lineage>
        <taxon>Viruses</taxon>
        <taxon>Duplodnaviria</taxon>
        <taxon>Heunggongvirae</taxon>
        <taxon>Uroviricota</taxon>
        <taxon>Caudoviricetes</taxon>
        <taxon>Timshelvirus</taxon>
        <taxon>Timshelvirus SWU2</taxon>
    </lineage>
</organism>
<name>A0A2K9VIC7_9CAUD</name>
<reference evidence="2" key="1">
    <citation type="submission" date="2018-04" db="EMBL/GenBank/DDBJ databases">
        <title>Biology of a Novel Mycobacteriophage, SWU2, Isolated from Chinese Soil.</title>
        <authorList>
            <person name="Li C."/>
            <person name="Gu Y."/>
        </authorList>
    </citation>
    <scope>NUCLEOTIDE SEQUENCE</scope>
</reference>
<evidence type="ECO:0000313" key="2">
    <source>
        <dbReference type="EMBL" id="AUV61995.1"/>
    </source>
</evidence>
<accession>A0A2K9VIC7</accession>
<feature type="region of interest" description="Disordered" evidence="1">
    <location>
        <begin position="1"/>
        <end position="28"/>
    </location>
</feature>
<proteinExistence type="predicted"/>
<sequence length="96" mass="10682">MKSVTGKKLYANGYGGWSINPWSKDDRGPLWRRARQQVLGTLRQPFIGPVGPQGPMGDRGEPGHLQLSGFPDGTLICLYNDQGRLLWSGKLRKAFQ</sequence>
<dbReference type="EMBL" id="MG793454">
    <property type="protein sequence ID" value="AUV61995.1"/>
    <property type="molecule type" value="Genomic_DNA"/>
</dbReference>
<protein>
    <submittedName>
        <fullName evidence="2">Uncharacterized protein</fullName>
    </submittedName>
</protein>
<evidence type="ECO:0000256" key="1">
    <source>
        <dbReference type="SAM" id="MobiDB-lite"/>
    </source>
</evidence>
<evidence type="ECO:0000313" key="3">
    <source>
        <dbReference type="Proteomes" id="UP000240744"/>
    </source>
</evidence>
<gene>
    <name evidence="2" type="ORF">JX_gp36</name>
</gene>